<dbReference type="PANTHER" id="PTHR30151:SF0">
    <property type="entry name" value="ABC TRANSPORTER PERMEASE PROTEIN MJ0413-RELATED"/>
    <property type="match status" value="1"/>
</dbReference>
<keyword evidence="5 7" id="KW-1133">Transmembrane helix</keyword>
<keyword evidence="10" id="KW-1185">Reference proteome</keyword>
<dbReference type="SUPFAM" id="SSF161098">
    <property type="entry name" value="MetI-like"/>
    <property type="match status" value="1"/>
</dbReference>
<evidence type="ECO:0000256" key="6">
    <source>
        <dbReference type="ARBA" id="ARBA00023136"/>
    </source>
</evidence>
<accession>A0ABT2TKR8</accession>
<evidence type="ECO:0000256" key="7">
    <source>
        <dbReference type="RuleBase" id="RU363032"/>
    </source>
</evidence>
<keyword evidence="6 7" id="KW-0472">Membrane</keyword>
<evidence type="ECO:0000313" key="9">
    <source>
        <dbReference type="EMBL" id="MCU6762805.1"/>
    </source>
</evidence>
<dbReference type="InterPro" id="IPR000515">
    <property type="entry name" value="MetI-like"/>
</dbReference>
<evidence type="ECO:0000256" key="4">
    <source>
        <dbReference type="ARBA" id="ARBA00022692"/>
    </source>
</evidence>
<dbReference type="Gene3D" id="1.10.3720.10">
    <property type="entry name" value="MetI-like"/>
    <property type="match status" value="1"/>
</dbReference>
<organism evidence="9 10">
    <name type="scientific">Brotonthovivens ammoniilytica</name>
    <dbReference type="NCBI Taxonomy" id="2981725"/>
    <lineage>
        <taxon>Bacteria</taxon>
        <taxon>Bacillati</taxon>
        <taxon>Bacillota</taxon>
        <taxon>Clostridia</taxon>
        <taxon>Lachnospirales</taxon>
        <taxon>Lachnospiraceae</taxon>
        <taxon>Brotonthovivens</taxon>
    </lineage>
</organism>
<dbReference type="InterPro" id="IPR035906">
    <property type="entry name" value="MetI-like_sf"/>
</dbReference>
<evidence type="ECO:0000256" key="1">
    <source>
        <dbReference type="ARBA" id="ARBA00004651"/>
    </source>
</evidence>
<proteinExistence type="inferred from homology"/>
<evidence type="ECO:0000256" key="2">
    <source>
        <dbReference type="ARBA" id="ARBA00022448"/>
    </source>
</evidence>
<comment type="similarity">
    <text evidence="7">Belongs to the binding-protein-dependent transport system permease family.</text>
</comment>
<feature type="domain" description="ABC transmembrane type-1" evidence="8">
    <location>
        <begin position="55"/>
        <end position="239"/>
    </location>
</feature>
<comment type="subcellular location">
    <subcellularLocation>
        <location evidence="1 7">Cell membrane</location>
        <topology evidence="1 7">Multi-pass membrane protein</topology>
    </subcellularLocation>
</comment>
<feature type="transmembrane region" description="Helical" evidence="7">
    <location>
        <begin position="62"/>
        <end position="82"/>
    </location>
</feature>
<feature type="transmembrane region" description="Helical" evidence="7">
    <location>
        <begin position="217"/>
        <end position="242"/>
    </location>
</feature>
<dbReference type="PROSITE" id="PS50928">
    <property type="entry name" value="ABC_TM1"/>
    <property type="match status" value="1"/>
</dbReference>
<dbReference type="RefSeq" id="WP_158425510.1">
    <property type="nucleotide sequence ID" value="NZ_JAOQJQ010000004.1"/>
</dbReference>
<keyword evidence="2 7" id="KW-0813">Transport</keyword>
<evidence type="ECO:0000256" key="3">
    <source>
        <dbReference type="ARBA" id="ARBA00022475"/>
    </source>
</evidence>
<protein>
    <submittedName>
        <fullName evidence="9">ABC transporter permease subunit</fullName>
    </submittedName>
</protein>
<feature type="transmembrane region" description="Helical" evidence="7">
    <location>
        <begin position="103"/>
        <end position="130"/>
    </location>
</feature>
<dbReference type="EMBL" id="JAOQJQ010000004">
    <property type="protein sequence ID" value="MCU6762805.1"/>
    <property type="molecule type" value="Genomic_DNA"/>
</dbReference>
<reference evidence="9 10" key="1">
    <citation type="journal article" date="2021" name="ISME Commun">
        <title>Automated analysis of genomic sequences facilitates high-throughput and comprehensive description of bacteria.</title>
        <authorList>
            <person name="Hitch T.C.A."/>
        </authorList>
    </citation>
    <scope>NUCLEOTIDE SEQUENCE [LARGE SCALE GENOMIC DNA]</scope>
    <source>
        <strain evidence="9 10">Sanger_109</strain>
    </source>
</reference>
<keyword evidence="3" id="KW-1003">Cell membrane</keyword>
<dbReference type="CDD" id="cd06261">
    <property type="entry name" value="TM_PBP2"/>
    <property type="match status" value="1"/>
</dbReference>
<comment type="caution">
    <text evidence="9">The sequence shown here is derived from an EMBL/GenBank/DDBJ whole genome shotgun (WGS) entry which is preliminary data.</text>
</comment>
<name>A0ABT2TKR8_9FIRM</name>
<evidence type="ECO:0000259" key="8">
    <source>
        <dbReference type="PROSITE" id="PS50928"/>
    </source>
</evidence>
<evidence type="ECO:0000256" key="5">
    <source>
        <dbReference type="ARBA" id="ARBA00022989"/>
    </source>
</evidence>
<feature type="transmembrane region" description="Helical" evidence="7">
    <location>
        <begin position="9"/>
        <end position="27"/>
    </location>
</feature>
<gene>
    <name evidence="9" type="ORF">OCV88_10740</name>
</gene>
<evidence type="ECO:0000313" key="10">
    <source>
        <dbReference type="Proteomes" id="UP001652442"/>
    </source>
</evidence>
<dbReference type="Proteomes" id="UP001652442">
    <property type="component" value="Unassembled WGS sequence"/>
</dbReference>
<sequence length="249" mass="26963">MEVKPIRKVIGPLIFLFAVWQILSILLKKECFPGPLQSFLGLISGIAHEGLLQDTGLSAVRLAAGLAVGSFLGIPSGLLLGRRRQVEGFLGPLLYVLYPVPKIILLPVLVVVCGVGSLPAMVLIAVAIYFQVTAAVRKSAVQIPANSVLMMRSLGATKVQMCRHLYLPSCLPAFFSSLQVCFGGVVTILFFAESFASKGGLGSFIFHFMRAQDYRMMYGGILMLGILGFVCYVMLIILYGSFCGNYRAD</sequence>
<dbReference type="PANTHER" id="PTHR30151">
    <property type="entry name" value="ALKANE SULFONATE ABC TRANSPORTER-RELATED, MEMBRANE SUBUNIT"/>
    <property type="match status" value="1"/>
</dbReference>
<dbReference type="Pfam" id="PF00528">
    <property type="entry name" value="BPD_transp_1"/>
    <property type="match status" value="1"/>
</dbReference>
<feature type="transmembrane region" description="Helical" evidence="7">
    <location>
        <begin position="173"/>
        <end position="196"/>
    </location>
</feature>
<keyword evidence="4 7" id="KW-0812">Transmembrane</keyword>